<evidence type="ECO:0000313" key="2">
    <source>
        <dbReference type="EMBL" id="QHI69173.1"/>
    </source>
</evidence>
<dbReference type="RefSeq" id="WP_160628214.1">
    <property type="nucleotide sequence ID" value="NZ_CP047593.1"/>
</dbReference>
<sequence length="214" mass="23882">MKHFKLSITIAIAILSGTAYAVETADYLSLTREDLPHIQSVIQAALDRIDLNQSNLEALRKRTRRAALLPRFRVSGSIAEGTVPQYGFIEDFSETVKDNNLIATDGIHAVNGDYRDRINYGASVTWDLSQLIWSNGEVSWSSTVSKQASVIRRRITEVSRRYTILAGSLPKDSSEKLRPANVPTVLEQAIYLDRMCGQIISETLNTKHSKTESN</sequence>
<dbReference type="KEGG" id="taer:GT409_06815"/>
<keyword evidence="1" id="KW-0732">Signal</keyword>
<keyword evidence="3" id="KW-1185">Reference proteome</keyword>
<dbReference type="Proteomes" id="UP000464954">
    <property type="component" value="Chromosome"/>
</dbReference>
<evidence type="ECO:0008006" key="4">
    <source>
        <dbReference type="Google" id="ProtNLM"/>
    </source>
</evidence>
<feature type="chain" id="PRO_5026781218" description="TolC family protein" evidence="1">
    <location>
        <begin position="22"/>
        <end position="214"/>
    </location>
</feature>
<organism evidence="2 3">
    <name type="scientific">Tichowtungia aerotolerans</name>
    <dbReference type="NCBI Taxonomy" id="2697043"/>
    <lineage>
        <taxon>Bacteria</taxon>
        <taxon>Pseudomonadati</taxon>
        <taxon>Kiritimatiellota</taxon>
        <taxon>Tichowtungiia</taxon>
        <taxon>Tichowtungiales</taxon>
        <taxon>Tichowtungiaceae</taxon>
        <taxon>Tichowtungia</taxon>
    </lineage>
</organism>
<protein>
    <recommendedName>
        <fullName evidence="4">TolC family protein</fullName>
    </recommendedName>
</protein>
<evidence type="ECO:0000313" key="3">
    <source>
        <dbReference type="Proteomes" id="UP000464954"/>
    </source>
</evidence>
<gene>
    <name evidence="2" type="ORF">GT409_06815</name>
</gene>
<accession>A0A6P1M7Y0</accession>
<proteinExistence type="predicted"/>
<feature type="signal peptide" evidence="1">
    <location>
        <begin position="1"/>
        <end position="21"/>
    </location>
</feature>
<evidence type="ECO:0000256" key="1">
    <source>
        <dbReference type="SAM" id="SignalP"/>
    </source>
</evidence>
<reference evidence="2 3" key="1">
    <citation type="submission" date="2020-01" db="EMBL/GenBank/DDBJ databases">
        <title>Ponticoccus aerotolerans gen. nov., sp. nov., an anaerobic bacterium and proposal of Ponticoccusceae fam. nov., Ponticoccusles ord. nov. and Ponticoccuse classis nov. in the phylum Kiritimatiellaeota.</title>
        <authorList>
            <person name="Zhou L.Y."/>
            <person name="Du Z.J."/>
        </authorList>
    </citation>
    <scope>NUCLEOTIDE SEQUENCE [LARGE SCALE GENOMIC DNA]</scope>
    <source>
        <strain evidence="2 3">S-5007</strain>
    </source>
</reference>
<dbReference type="EMBL" id="CP047593">
    <property type="protein sequence ID" value="QHI69173.1"/>
    <property type="molecule type" value="Genomic_DNA"/>
</dbReference>
<name>A0A6P1M7Y0_9BACT</name>
<dbReference type="AlphaFoldDB" id="A0A6P1M7Y0"/>